<sequence length="171" mass="18263">MTATDSGSPPRSALQPIVVALPGVNDNAPLFSQSSYSVDIAENNAHGALLLTVTVFDQDLGQNARLSFSILDREVQGSAVSSLVYVNSENGDLHAIRALDHEQGNVFQVQVKEAGITVQSSIVTMHVFVIDENDHAPALIYPAPPPDGVLQLSVPLSGWFRTPGASFIKWT</sequence>
<dbReference type="Gene3D" id="2.60.40.60">
    <property type="entry name" value="Cadherins"/>
    <property type="match status" value="1"/>
</dbReference>
<reference evidence="11" key="1">
    <citation type="submission" date="2025-08" db="UniProtKB">
        <authorList>
            <consortium name="RefSeq"/>
        </authorList>
    </citation>
    <scope>IDENTIFICATION</scope>
</reference>
<evidence type="ECO:0000313" key="11">
    <source>
        <dbReference type="RefSeq" id="XP_045548353.1"/>
    </source>
</evidence>
<keyword evidence="5" id="KW-1133">Transmembrane helix</keyword>
<evidence type="ECO:0000256" key="1">
    <source>
        <dbReference type="ARBA" id="ARBA00004167"/>
    </source>
</evidence>
<dbReference type="Pfam" id="PF00028">
    <property type="entry name" value="Cadherin"/>
    <property type="match status" value="1"/>
</dbReference>
<keyword evidence="7" id="KW-0325">Glycoprotein</keyword>
<feature type="domain" description="Cadherin" evidence="9">
    <location>
        <begin position="1"/>
        <end position="31"/>
    </location>
</feature>
<evidence type="ECO:0000256" key="8">
    <source>
        <dbReference type="PROSITE-ProRule" id="PRU00043"/>
    </source>
</evidence>
<protein>
    <submittedName>
        <fullName evidence="11">Protocadherin gamma-A10-like</fullName>
    </submittedName>
</protein>
<evidence type="ECO:0000256" key="4">
    <source>
        <dbReference type="ARBA" id="ARBA00022837"/>
    </source>
</evidence>
<dbReference type="PANTHER" id="PTHR24028">
    <property type="entry name" value="CADHERIN-87A"/>
    <property type="match status" value="1"/>
</dbReference>
<dbReference type="PROSITE" id="PS50268">
    <property type="entry name" value="CADHERIN_2"/>
    <property type="match status" value="2"/>
</dbReference>
<keyword evidence="2" id="KW-0812">Transmembrane</keyword>
<keyword evidence="4 8" id="KW-0106">Calcium</keyword>
<evidence type="ECO:0000256" key="2">
    <source>
        <dbReference type="ARBA" id="ARBA00022692"/>
    </source>
</evidence>
<dbReference type="PROSITE" id="PS00232">
    <property type="entry name" value="CADHERIN_1"/>
    <property type="match status" value="1"/>
</dbReference>
<evidence type="ECO:0000256" key="3">
    <source>
        <dbReference type="ARBA" id="ARBA00022737"/>
    </source>
</evidence>
<keyword evidence="3" id="KW-0677">Repeat</keyword>
<dbReference type="SMART" id="SM00112">
    <property type="entry name" value="CA"/>
    <property type="match status" value="1"/>
</dbReference>
<evidence type="ECO:0000259" key="9">
    <source>
        <dbReference type="PROSITE" id="PS50268"/>
    </source>
</evidence>
<organism evidence="10 11">
    <name type="scientific">Salmo salar</name>
    <name type="common">Atlantic salmon</name>
    <dbReference type="NCBI Taxonomy" id="8030"/>
    <lineage>
        <taxon>Eukaryota</taxon>
        <taxon>Metazoa</taxon>
        <taxon>Chordata</taxon>
        <taxon>Craniata</taxon>
        <taxon>Vertebrata</taxon>
        <taxon>Euteleostomi</taxon>
        <taxon>Actinopterygii</taxon>
        <taxon>Neopterygii</taxon>
        <taxon>Teleostei</taxon>
        <taxon>Protacanthopterygii</taxon>
        <taxon>Salmoniformes</taxon>
        <taxon>Salmonidae</taxon>
        <taxon>Salmoninae</taxon>
        <taxon>Salmo</taxon>
    </lineage>
</organism>
<evidence type="ECO:0000256" key="7">
    <source>
        <dbReference type="ARBA" id="ARBA00023180"/>
    </source>
</evidence>
<feature type="domain" description="Cadherin" evidence="9">
    <location>
        <begin position="32"/>
        <end position="139"/>
    </location>
</feature>
<dbReference type="PANTHER" id="PTHR24028:SF264">
    <property type="entry name" value="PROTOCADHERIN 1 GAMMA 32"/>
    <property type="match status" value="1"/>
</dbReference>
<evidence type="ECO:0000256" key="6">
    <source>
        <dbReference type="ARBA" id="ARBA00023136"/>
    </source>
</evidence>
<gene>
    <name evidence="11" type="primary">LOC123726093</name>
</gene>
<dbReference type="PRINTS" id="PR00205">
    <property type="entry name" value="CADHERIN"/>
</dbReference>
<name>A0ABM3CP58_SALSA</name>
<proteinExistence type="predicted"/>
<keyword evidence="10" id="KW-1185">Reference proteome</keyword>
<dbReference type="InterPro" id="IPR015919">
    <property type="entry name" value="Cadherin-like_sf"/>
</dbReference>
<evidence type="ECO:0000256" key="5">
    <source>
        <dbReference type="ARBA" id="ARBA00022989"/>
    </source>
</evidence>
<dbReference type="Proteomes" id="UP001652741">
    <property type="component" value="Chromosome ssa13"/>
</dbReference>
<dbReference type="InterPro" id="IPR050174">
    <property type="entry name" value="Protocadherin/Cadherin-CA"/>
</dbReference>
<dbReference type="RefSeq" id="XP_045548353.1">
    <property type="nucleotide sequence ID" value="XM_045692397.1"/>
</dbReference>
<dbReference type="GeneID" id="123726093"/>
<evidence type="ECO:0000313" key="10">
    <source>
        <dbReference type="Proteomes" id="UP001652741"/>
    </source>
</evidence>
<dbReference type="InterPro" id="IPR020894">
    <property type="entry name" value="Cadherin_CS"/>
</dbReference>
<dbReference type="SUPFAM" id="SSF49313">
    <property type="entry name" value="Cadherin-like"/>
    <property type="match status" value="1"/>
</dbReference>
<keyword evidence="6" id="KW-0472">Membrane</keyword>
<accession>A0ABM3CP58</accession>
<dbReference type="InterPro" id="IPR002126">
    <property type="entry name" value="Cadherin-like_dom"/>
</dbReference>
<dbReference type="CDD" id="cd11304">
    <property type="entry name" value="Cadherin_repeat"/>
    <property type="match status" value="1"/>
</dbReference>
<comment type="subcellular location">
    <subcellularLocation>
        <location evidence="1">Membrane</location>
        <topology evidence="1">Single-pass membrane protein</topology>
    </subcellularLocation>
</comment>